<feature type="transmembrane region" description="Helical" evidence="1">
    <location>
        <begin position="12"/>
        <end position="28"/>
    </location>
</feature>
<evidence type="ECO:0000256" key="1">
    <source>
        <dbReference type="SAM" id="Phobius"/>
    </source>
</evidence>
<keyword evidence="1" id="KW-0812">Transmembrane</keyword>
<keyword evidence="3" id="KW-1185">Reference proteome</keyword>
<comment type="caution">
    <text evidence="2">The sequence shown here is derived from an EMBL/GenBank/DDBJ whole genome shotgun (WGS) entry which is preliminary data.</text>
</comment>
<keyword evidence="1" id="KW-0472">Membrane</keyword>
<keyword evidence="1" id="KW-1133">Transmembrane helix</keyword>
<name>A0ABU6WL88_9FABA</name>
<evidence type="ECO:0000313" key="3">
    <source>
        <dbReference type="Proteomes" id="UP001341840"/>
    </source>
</evidence>
<proteinExistence type="predicted"/>
<evidence type="ECO:0000313" key="2">
    <source>
        <dbReference type="EMBL" id="MED6186649.1"/>
    </source>
</evidence>
<sequence length="171" mass="20024">MSQTIAYAQRRRWAMCFCAVIWMIWSVRNNKIFRGTDQNFQEVLNQIMILVEKWEEEWKLRKEYSKDVRHFREEGLTNGFFGHLTNREYQCLVPQCAMQEKGTKVILIYSACGKLGHRRTRCTKGNDAASHGTQDSLGTTASLTEVYMFTPKLNSSLQYWLLNVHLFGVNE</sequence>
<gene>
    <name evidence="2" type="ORF">PIB30_068756</name>
</gene>
<protein>
    <submittedName>
        <fullName evidence="2">Uncharacterized protein</fullName>
    </submittedName>
</protein>
<accession>A0ABU6WL88</accession>
<dbReference type="Proteomes" id="UP001341840">
    <property type="component" value="Unassembled WGS sequence"/>
</dbReference>
<reference evidence="2 3" key="1">
    <citation type="journal article" date="2023" name="Plants (Basel)">
        <title>Bridging the Gap: Combining Genomics and Transcriptomics Approaches to Understand Stylosanthes scabra, an Orphan Legume from the Brazilian Caatinga.</title>
        <authorList>
            <person name="Ferreira-Neto J.R.C."/>
            <person name="da Silva M.D."/>
            <person name="Binneck E."/>
            <person name="de Melo N.F."/>
            <person name="da Silva R.H."/>
            <person name="de Melo A.L.T.M."/>
            <person name="Pandolfi V."/>
            <person name="Bustamante F.O."/>
            <person name="Brasileiro-Vidal A.C."/>
            <person name="Benko-Iseppon A.M."/>
        </authorList>
    </citation>
    <scope>NUCLEOTIDE SEQUENCE [LARGE SCALE GENOMIC DNA]</scope>
    <source>
        <tissue evidence="2">Leaves</tissue>
    </source>
</reference>
<dbReference type="EMBL" id="JASCZI010181985">
    <property type="protein sequence ID" value="MED6186649.1"/>
    <property type="molecule type" value="Genomic_DNA"/>
</dbReference>
<organism evidence="2 3">
    <name type="scientific">Stylosanthes scabra</name>
    <dbReference type="NCBI Taxonomy" id="79078"/>
    <lineage>
        <taxon>Eukaryota</taxon>
        <taxon>Viridiplantae</taxon>
        <taxon>Streptophyta</taxon>
        <taxon>Embryophyta</taxon>
        <taxon>Tracheophyta</taxon>
        <taxon>Spermatophyta</taxon>
        <taxon>Magnoliopsida</taxon>
        <taxon>eudicotyledons</taxon>
        <taxon>Gunneridae</taxon>
        <taxon>Pentapetalae</taxon>
        <taxon>rosids</taxon>
        <taxon>fabids</taxon>
        <taxon>Fabales</taxon>
        <taxon>Fabaceae</taxon>
        <taxon>Papilionoideae</taxon>
        <taxon>50 kb inversion clade</taxon>
        <taxon>dalbergioids sensu lato</taxon>
        <taxon>Dalbergieae</taxon>
        <taxon>Pterocarpus clade</taxon>
        <taxon>Stylosanthes</taxon>
    </lineage>
</organism>